<dbReference type="OrthoDB" id="5864015at2759"/>
<evidence type="ECO:0000313" key="1">
    <source>
        <dbReference type="EMBL" id="TKR73185.1"/>
    </source>
</evidence>
<protein>
    <recommendedName>
        <fullName evidence="3">CCHC-type domain-containing protein</fullName>
    </recommendedName>
</protein>
<organism evidence="1 2">
    <name type="scientific">Steinernema carpocapsae</name>
    <name type="common">Entomopathogenic nematode</name>
    <dbReference type="NCBI Taxonomy" id="34508"/>
    <lineage>
        <taxon>Eukaryota</taxon>
        <taxon>Metazoa</taxon>
        <taxon>Ecdysozoa</taxon>
        <taxon>Nematoda</taxon>
        <taxon>Chromadorea</taxon>
        <taxon>Rhabditida</taxon>
        <taxon>Tylenchina</taxon>
        <taxon>Panagrolaimomorpha</taxon>
        <taxon>Strongyloidoidea</taxon>
        <taxon>Steinernematidae</taxon>
        <taxon>Steinernema</taxon>
    </lineage>
</organism>
<reference evidence="1 2" key="1">
    <citation type="journal article" date="2015" name="Genome Biol.">
        <title>Comparative genomics of Steinernema reveals deeply conserved gene regulatory networks.</title>
        <authorList>
            <person name="Dillman A.R."/>
            <person name="Macchietto M."/>
            <person name="Porter C.F."/>
            <person name="Rogers A."/>
            <person name="Williams B."/>
            <person name="Antoshechkin I."/>
            <person name="Lee M.M."/>
            <person name="Goodwin Z."/>
            <person name="Lu X."/>
            <person name="Lewis E.E."/>
            <person name="Goodrich-Blair H."/>
            <person name="Stock S.P."/>
            <person name="Adams B.J."/>
            <person name="Sternberg P.W."/>
            <person name="Mortazavi A."/>
        </authorList>
    </citation>
    <scope>NUCLEOTIDE SEQUENCE [LARGE SCALE GENOMIC DNA]</scope>
    <source>
        <strain evidence="1 2">ALL</strain>
    </source>
</reference>
<accession>A0A4V6A0X3</accession>
<name>A0A4V6A0X3_STECR</name>
<dbReference type="Proteomes" id="UP000298663">
    <property type="component" value="Unassembled WGS sequence"/>
</dbReference>
<dbReference type="GO" id="GO:0008270">
    <property type="term" value="F:zinc ion binding"/>
    <property type="evidence" value="ECO:0007669"/>
    <property type="project" value="InterPro"/>
</dbReference>
<evidence type="ECO:0008006" key="3">
    <source>
        <dbReference type="Google" id="ProtNLM"/>
    </source>
</evidence>
<proteinExistence type="predicted"/>
<dbReference type="EMBL" id="AZBU02000006">
    <property type="protein sequence ID" value="TKR73185.1"/>
    <property type="molecule type" value="Genomic_DNA"/>
</dbReference>
<comment type="caution">
    <text evidence="1">The sequence shown here is derived from an EMBL/GenBank/DDBJ whole genome shotgun (WGS) entry which is preliminary data.</text>
</comment>
<evidence type="ECO:0000313" key="2">
    <source>
        <dbReference type="Proteomes" id="UP000298663"/>
    </source>
</evidence>
<sequence length="94" mass="10463">MGPGQFELSVTLDFLSCRFEPPTTQRSFVPRPQTAPRPFNNQPFVNTGKDKNCVYCKGSGHDAKDCPAVTDRKARETILKTTMPELHGVGTWHA</sequence>
<reference evidence="1 2" key="2">
    <citation type="journal article" date="2019" name="G3 (Bethesda)">
        <title>Hybrid Assembly of the Genome of the Entomopathogenic Nematode Steinernema carpocapsae Identifies the X-Chromosome.</title>
        <authorList>
            <person name="Serra L."/>
            <person name="Macchietto M."/>
            <person name="Macias-Munoz A."/>
            <person name="McGill C.J."/>
            <person name="Rodriguez I.M."/>
            <person name="Rodriguez B."/>
            <person name="Murad R."/>
            <person name="Mortazavi A."/>
        </authorList>
    </citation>
    <scope>NUCLEOTIDE SEQUENCE [LARGE SCALE GENOMIC DNA]</scope>
    <source>
        <strain evidence="1 2">ALL</strain>
    </source>
</reference>
<gene>
    <name evidence="1" type="ORF">L596_020525</name>
</gene>
<dbReference type="AlphaFoldDB" id="A0A4V6A0X3"/>
<dbReference type="InterPro" id="IPR036875">
    <property type="entry name" value="Znf_CCHC_sf"/>
</dbReference>
<keyword evidence="2" id="KW-1185">Reference proteome</keyword>
<dbReference type="Gene3D" id="4.10.60.10">
    <property type="entry name" value="Zinc finger, CCHC-type"/>
    <property type="match status" value="1"/>
</dbReference>
<dbReference type="SUPFAM" id="SSF57756">
    <property type="entry name" value="Retrovirus zinc finger-like domains"/>
    <property type="match status" value="1"/>
</dbReference>
<dbReference type="GO" id="GO:0003676">
    <property type="term" value="F:nucleic acid binding"/>
    <property type="evidence" value="ECO:0007669"/>
    <property type="project" value="InterPro"/>
</dbReference>